<keyword evidence="9" id="KW-0812">Transmembrane</keyword>
<evidence type="ECO:0000259" key="11">
    <source>
        <dbReference type="Pfam" id="PF07730"/>
    </source>
</evidence>
<dbReference type="PANTHER" id="PTHR24421">
    <property type="entry name" value="NITRATE/NITRITE SENSOR PROTEIN NARX-RELATED"/>
    <property type="match status" value="1"/>
</dbReference>
<keyword evidence="7" id="KW-0067">ATP-binding</keyword>
<keyword evidence="4 12" id="KW-0808">Transferase</keyword>
<keyword evidence="5" id="KW-0547">Nucleotide-binding</keyword>
<dbReference type="SUPFAM" id="SSF55874">
    <property type="entry name" value="ATPase domain of HSP90 chaperone/DNA topoisomerase II/histidine kinase"/>
    <property type="match status" value="1"/>
</dbReference>
<feature type="domain" description="Signal transduction histidine kinase subgroup 3 dimerisation and phosphoacceptor" evidence="11">
    <location>
        <begin position="257"/>
        <end position="322"/>
    </location>
</feature>
<feature type="transmembrane region" description="Helical" evidence="9">
    <location>
        <begin position="41"/>
        <end position="68"/>
    </location>
</feature>
<dbReference type="InterPro" id="IPR011712">
    <property type="entry name" value="Sig_transdc_His_kin_sub3_dim/P"/>
</dbReference>
<comment type="caution">
    <text evidence="12">The sequence shown here is derived from an EMBL/GenBank/DDBJ whole genome shotgun (WGS) entry which is preliminary data.</text>
</comment>
<proteinExistence type="predicted"/>
<keyword evidence="9" id="KW-0472">Membrane</keyword>
<dbReference type="GO" id="GO:0046983">
    <property type="term" value="F:protein dimerization activity"/>
    <property type="evidence" value="ECO:0007669"/>
    <property type="project" value="InterPro"/>
</dbReference>
<dbReference type="PANTHER" id="PTHR24421:SF10">
    <property type="entry name" value="NITRATE_NITRITE SENSOR PROTEIN NARQ"/>
    <property type="match status" value="1"/>
</dbReference>
<protein>
    <recommendedName>
        <fullName evidence="2">histidine kinase</fullName>
        <ecNumber evidence="2">2.7.13.3</ecNumber>
    </recommendedName>
</protein>
<reference evidence="12 13" key="1">
    <citation type="submission" date="2019-11" db="EMBL/GenBank/DDBJ databases">
        <authorList>
            <person name="Criscuolo A."/>
        </authorList>
    </citation>
    <scope>NUCLEOTIDE SEQUENCE [LARGE SCALE GENOMIC DNA]</scope>
    <source>
        <strain evidence="12">CIP111667</strain>
    </source>
</reference>
<keyword evidence="9" id="KW-1133">Transmembrane helix</keyword>
<name>A0A7M4DGD7_9MICO</name>
<evidence type="ECO:0000256" key="2">
    <source>
        <dbReference type="ARBA" id="ARBA00012438"/>
    </source>
</evidence>
<dbReference type="EC" id="2.7.13.3" evidence="2"/>
<evidence type="ECO:0000256" key="8">
    <source>
        <dbReference type="ARBA" id="ARBA00023012"/>
    </source>
</evidence>
<dbReference type="Pfam" id="PF02518">
    <property type="entry name" value="HATPase_c"/>
    <property type="match status" value="1"/>
</dbReference>
<feature type="transmembrane region" description="Helical" evidence="9">
    <location>
        <begin position="206"/>
        <end position="225"/>
    </location>
</feature>
<dbReference type="Gene3D" id="3.30.565.10">
    <property type="entry name" value="Histidine kinase-like ATPase, C-terminal domain"/>
    <property type="match status" value="1"/>
</dbReference>
<dbReference type="Gene3D" id="1.20.5.1930">
    <property type="match status" value="1"/>
</dbReference>
<dbReference type="Proteomes" id="UP000419743">
    <property type="component" value="Unassembled WGS sequence"/>
</dbReference>
<dbReference type="RefSeq" id="WP_156740014.1">
    <property type="nucleotide sequence ID" value="NZ_CACRYJ010000017.1"/>
</dbReference>
<evidence type="ECO:0000256" key="5">
    <source>
        <dbReference type="ARBA" id="ARBA00022741"/>
    </source>
</evidence>
<sequence length="468" mass="48795">MRTSRVDPRSERAAGSALPLTETQVQRRGPVGRVFAAHPRIADVCLVVSVLLLGTVTALLVALTIQGATGLGMYLPDAHVAWLVPAGTFAGAVQGAALLIARRARPLTITVALTMVAVVSLVTVGVLGVLGVCLACALHNVALRHSARTTWLTCAAVFVTVALALLWWQDIGLAEILLWSDPIVIPDGDPGRQLTEPPYSAGRRSASISLLLALLLLGVATGSAARARRAHAQGLVERYEAMARDRDNSAALARASERARIAREMHDVVAHSVSVMVALSDGAGAALDRAPDSSREALRELSNTGRTALSDMQRVLGALDPDSAGGADGSDDRPAPVETDLATAVERFRVAGLPVTATGLDSPLPEDTSLRLAVVRIVTESLTNVLRHAPGASSVRVSVRRSGSAVEVEVLDSGGTRPGTGGGTGRGIVGIRERAALLGGRAEVGPLPDGGWRVHVVLPWDRADEVIR</sequence>
<keyword evidence="3" id="KW-0597">Phosphoprotein</keyword>
<evidence type="ECO:0000256" key="7">
    <source>
        <dbReference type="ARBA" id="ARBA00022840"/>
    </source>
</evidence>
<dbReference type="InterPro" id="IPR003594">
    <property type="entry name" value="HATPase_dom"/>
</dbReference>
<dbReference type="GO" id="GO:0016020">
    <property type="term" value="C:membrane"/>
    <property type="evidence" value="ECO:0007669"/>
    <property type="project" value="InterPro"/>
</dbReference>
<keyword evidence="6" id="KW-0418">Kinase</keyword>
<dbReference type="EMBL" id="CACRYJ010000017">
    <property type="protein sequence ID" value="VZO35980.1"/>
    <property type="molecule type" value="Genomic_DNA"/>
</dbReference>
<evidence type="ECO:0000313" key="13">
    <source>
        <dbReference type="Proteomes" id="UP000419743"/>
    </source>
</evidence>
<dbReference type="GO" id="GO:0005524">
    <property type="term" value="F:ATP binding"/>
    <property type="evidence" value="ECO:0007669"/>
    <property type="project" value="UniProtKB-KW"/>
</dbReference>
<dbReference type="AlphaFoldDB" id="A0A7M4DGD7"/>
<feature type="transmembrane region" description="Helical" evidence="9">
    <location>
        <begin position="80"/>
        <end position="101"/>
    </location>
</feature>
<gene>
    <name evidence="12" type="primary">narX_1</name>
    <name evidence="12" type="ORF">HALOF300_01184</name>
</gene>
<feature type="domain" description="Histidine kinase/HSP90-like ATPase" evidence="10">
    <location>
        <begin position="373"/>
        <end position="460"/>
    </location>
</feature>
<accession>A0A7M4DGD7</accession>
<dbReference type="InterPro" id="IPR036890">
    <property type="entry name" value="HATPase_C_sf"/>
</dbReference>
<evidence type="ECO:0000256" key="6">
    <source>
        <dbReference type="ARBA" id="ARBA00022777"/>
    </source>
</evidence>
<evidence type="ECO:0000256" key="1">
    <source>
        <dbReference type="ARBA" id="ARBA00000085"/>
    </source>
</evidence>
<evidence type="ECO:0000256" key="3">
    <source>
        <dbReference type="ARBA" id="ARBA00022553"/>
    </source>
</evidence>
<dbReference type="Pfam" id="PF07730">
    <property type="entry name" value="HisKA_3"/>
    <property type="match status" value="1"/>
</dbReference>
<comment type="catalytic activity">
    <reaction evidence="1">
        <text>ATP + protein L-histidine = ADP + protein N-phospho-L-histidine.</text>
        <dbReference type="EC" id="2.7.13.3"/>
    </reaction>
</comment>
<organism evidence="12 13">
    <name type="scientific">Occultella aeris</name>
    <dbReference type="NCBI Taxonomy" id="2761496"/>
    <lineage>
        <taxon>Bacteria</taxon>
        <taxon>Bacillati</taxon>
        <taxon>Actinomycetota</taxon>
        <taxon>Actinomycetes</taxon>
        <taxon>Micrococcales</taxon>
        <taxon>Ruaniaceae</taxon>
        <taxon>Occultella</taxon>
    </lineage>
</organism>
<evidence type="ECO:0000259" key="10">
    <source>
        <dbReference type="Pfam" id="PF02518"/>
    </source>
</evidence>
<dbReference type="InterPro" id="IPR050482">
    <property type="entry name" value="Sensor_HK_TwoCompSys"/>
</dbReference>
<keyword evidence="8" id="KW-0902">Two-component regulatory system</keyword>
<dbReference type="GO" id="GO:0000155">
    <property type="term" value="F:phosphorelay sensor kinase activity"/>
    <property type="evidence" value="ECO:0007669"/>
    <property type="project" value="InterPro"/>
</dbReference>
<evidence type="ECO:0000256" key="9">
    <source>
        <dbReference type="SAM" id="Phobius"/>
    </source>
</evidence>
<feature type="transmembrane region" description="Helical" evidence="9">
    <location>
        <begin position="107"/>
        <end position="138"/>
    </location>
</feature>
<dbReference type="CDD" id="cd16917">
    <property type="entry name" value="HATPase_UhpB-NarQ-NarX-like"/>
    <property type="match status" value="1"/>
</dbReference>
<feature type="transmembrane region" description="Helical" evidence="9">
    <location>
        <begin position="150"/>
        <end position="168"/>
    </location>
</feature>
<keyword evidence="13" id="KW-1185">Reference proteome</keyword>
<evidence type="ECO:0000313" key="12">
    <source>
        <dbReference type="EMBL" id="VZO35980.1"/>
    </source>
</evidence>
<evidence type="ECO:0000256" key="4">
    <source>
        <dbReference type="ARBA" id="ARBA00022679"/>
    </source>
</evidence>